<dbReference type="EMBL" id="NCKV01021174">
    <property type="protein sequence ID" value="RWS19965.1"/>
    <property type="molecule type" value="Genomic_DNA"/>
</dbReference>
<dbReference type="InterPro" id="IPR043504">
    <property type="entry name" value="Peptidase_S1_PA_chymotrypsin"/>
</dbReference>
<organism evidence="10 11">
    <name type="scientific">Leptotrombidium deliense</name>
    <dbReference type="NCBI Taxonomy" id="299467"/>
    <lineage>
        <taxon>Eukaryota</taxon>
        <taxon>Metazoa</taxon>
        <taxon>Ecdysozoa</taxon>
        <taxon>Arthropoda</taxon>
        <taxon>Chelicerata</taxon>
        <taxon>Arachnida</taxon>
        <taxon>Acari</taxon>
        <taxon>Acariformes</taxon>
        <taxon>Trombidiformes</taxon>
        <taxon>Prostigmata</taxon>
        <taxon>Anystina</taxon>
        <taxon>Parasitengona</taxon>
        <taxon>Trombiculoidea</taxon>
        <taxon>Trombiculidae</taxon>
        <taxon>Leptotrombidium</taxon>
    </lineage>
</organism>
<protein>
    <submittedName>
        <fullName evidence="10">Coagulation factor VII-like protein</fullName>
    </submittedName>
</protein>
<dbReference type="AlphaFoldDB" id="A0A443RXQ7"/>
<dbReference type="STRING" id="299467.A0A443RXQ7"/>
<dbReference type="VEuPathDB" id="VectorBase:LDEU012075"/>
<feature type="non-terminal residue" evidence="10">
    <location>
        <position position="104"/>
    </location>
</feature>
<evidence type="ECO:0000256" key="3">
    <source>
        <dbReference type="ARBA" id="ARBA00022670"/>
    </source>
</evidence>
<keyword evidence="8" id="KW-0325">Glycoprotein</keyword>
<evidence type="ECO:0000256" key="4">
    <source>
        <dbReference type="ARBA" id="ARBA00022729"/>
    </source>
</evidence>
<dbReference type="Gene3D" id="2.40.10.10">
    <property type="entry name" value="Trypsin-like serine proteases"/>
    <property type="match status" value="1"/>
</dbReference>
<feature type="domain" description="Peptidase S1" evidence="9">
    <location>
        <begin position="1"/>
        <end position="98"/>
    </location>
</feature>
<dbReference type="InterPro" id="IPR033116">
    <property type="entry name" value="TRYPSIN_SER"/>
</dbReference>
<evidence type="ECO:0000259" key="9">
    <source>
        <dbReference type="PROSITE" id="PS50240"/>
    </source>
</evidence>
<evidence type="ECO:0000256" key="5">
    <source>
        <dbReference type="ARBA" id="ARBA00022801"/>
    </source>
</evidence>
<evidence type="ECO:0000256" key="6">
    <source>
        <dbReference type="ARBA" id="ARBA00022825"/>
    </source>
</evidence>
<keyword evidence="4" id="KW-0732">Signal</keyword>
<dbReference type="Pfam" id="PF00089">
    <property type="entry name" value="Trypsin"/>
    <property type="match status" value="1"/>
</dbReference>
<dbReference type="OrthoDB" id="10004439at2759"/>
<keyword evidence="3" id="KW-0645">Protease</keyword>
<evidence type="ECO:0000256" key="8">
    <source>
        <dbReference type="ARBA" id="ARBA00023180"/>
    </source>
</evidence>
<keyword evidence="2" id="KW-0964">Secreted</keyword>
<dbReference type="SUPFAM" id="SSF50494">
    <property type="entry name" value="Trypsin-like serine proteases"/>
    <property type="match status" value="1"/>
</dbReference>
<name>A0A443RXQ7_9ACAR</name>
<gene>
    <name evidence="10" type="ORF">B4U80_04787</name>
</gene>
<dbReference type="InterPro" id="IPR001254">
    <property type="entry name" value="Trypsin_dom"/>
</dbReference>
<reference evidence="10 11" key="1">
    <citation type="journal article" date="2018" name="Gigascience">
        <title>Genomes of trombidid mites reveal novel predicted allergens and laterally-transferred genes associated with secondary metabolism.</title>
        <authorList>
            <person name="Dong X."/>
            <person name="Chaisiri K."/>
            <person name="Xia D."/>
            <person name="Armstrong S.D."/>
            <person name="Fang Y."/>
            <person name="Donnelly M.J."/>
            <person name="Kadowaki T."/>
            <person name="McGarry J.W."/>
            <person name="Darby A.C."/>
            <person name="Makepeace B.L."/>
        </authorList>
    </citation>
    <scope>NUCLEOTIDE SEQUENCE [LARGE SCALE GENOMIC DNA]</scope>
    <source>
        <strain evidence="10">UoL-UT</strain>
    </source>
</reference>
<dbReference type="GO" id="GO:0006508">
    <property type="term" value="P:proteolysis"/>
    <property type="evidence" value="ECO:0007669"/>
    <property type="project" value="UniProtKB-KW"/>
</dbReference>
<comment type="caution">
    <text evidence="10">The sequence shown here is derived from an EMBL/GenBank/DDBJ whole genome shotgun (WGS) entry which is preliminary data.</text>
</comment>
<dbReference type="GO" id="GO:0004252">
    <property type="term" value="F:serine-type endopeptidase activity"/>
    <property type="evidence" value="ECO:0007669"/>
    <property type="project" value="InterPro"/>
</dbReference>
<sequence length="104" mass="11496">GDTSDILNIASIYRINDSQCQDHFRANFAQGLMFCAGDSERKVDTCKGDSGGPIVKRIGHNYFVAGIVSFGYKCGSKIYNGIYTNVSNYVLWISKHTNITSFRG</sequence>
<keyword evidence="7" id="KW-1015">Disulfide bond</keyword>
<dbReference type="InterPro" id="IPR009003">
    <property type="entry name" value="Peptidase_S1_PA"/>
</dbReference>
<evidence type="ECO:0000256" key="2">
    <source>
        <dbReference type="ARBA" id="ARBA00022525"/>
    </source>
</evidence>
<dbReference type="Proteomes" id="UP000288716">
    <property type="component" value="Unassembled WGS sequence"/>
</dbReference>
<dbReference type="PROSITE" id="PS50240">
    <property type="entry name" value="TRYPSIN_DOM"/>
    <property type="match status" value="1"/>
</dbReference>
<comment type="subcellular location">
    <subcellularLocation>
        <location evidence="1">Secreted</location>
    </subcellularLocation>
</comment>
<dbReference type="GO" id="GO:0005615">
    <property type="term" value="C:extracellular space"/>
    <property type="evidence" value="ECO:0007669"/>
    <property type="project" value="TreeGrafter"/>
</dbReference>
<evidence type="ECO:0000256" key="1">
    <source>
        <dbReference type="ARBA" id="ARBA00004613"/>
    </source>
</evidence>
<dbReference type="PANTHER" id="PTHR24264:SF65">
    <property type="entry name" value="SRCR DOMAIN-CONTAINING PROTEIN"/>
    <property type="match status" value="1"/>
</dbReference>
<keyword evidence="6" id="KW-0720">Serine protease</keyword>
<dbReference type="PANTHER" id="PTHR24264">
    <property type="entry name" value="TRYPSIN-RELATED"/>
    <property type="match status" value="1"/>
</dbReference>
<evidence type="ECO:0000313" key="10">
    <source>
        <dbReference type="EMBL" id="RWS19965.1"/>
    </source>
</evidence>
<keyword evidence="11" id="KW-1185">Reference proteome</keyword>
<dbReference type="FunFam" id="2.40.10.10:FF:000054">
    <property type="entry name" value="Complement C1r subcomponent"/>
    <property type="match status" value="1"/>
</dbReference>
<evidence type="ECO:0000256" key="7">
    <source>
        <dbReference type="ARBA" id="ARBA00023157"/>
    </source>
</evidence>
<dbReference type="InterPro" id="IPR050127">
    <property type="entry name" value="Serine_Proteases_S1"/>
</dbReference>
<accession>A0A443RXQ7</accession>
<evidence type="ECO:0000313" key="11">
    <source>
        <dbReference type="Proteomes" id="UP000288716"/>
    </source>
</evidence>
<feature type="non-terminal residue" evidence="10">
    <location>
        <position position="1"/>
    </location>
</feature>
<keyword evidence="5" id="KW-0378">Hydrolase</keyword>
<proteinExistence type="predicted"/>
<dbReference type="PROSITE" id="PS00135">
    <property type="entry name" value="TRYPSIN_SER"/>
    <property type="match status" value="1"/>
</dbReference>